<evidence type="ECO:0000256" key="2">
    <source>
        <dbReference type="ARBA" id="ARBA00022448"/>
    </source>
</evidence>
<keyword evidence="7 8" id="KW-0472">Membrane</keyword>
<dbReference type="InterPro" id="IPR018107">
    <property type="entry name" value="Na-dicarboxylate_symporter_CS"/>
</dbReference>
<accession>A0ABR2VXB0</accession>
<gene>
    <name evidence="10" type="ORF">K7432_009340</name>
</gene>
<dbReference type="Proteomes" id="UP001479436">
    <property type="component" value="Unassembled WGS sequence"/>
</dbReference>
<keyword evidence="4 8" id="KW-0812">Transmembrane</keyword>
<evidence type="ECO:0000256" key="7">
    <source>
        <dbReference type="ARBA" id="ARBA00023136"/>
    </source>
</evidence>
<feature type="compositionally biased region" description="Polar residues" evidence="9">
    <location>
        <begin position="465"/>
        <end position="475"/>
    </location>
</feature>
<dbReference type="PRINTS" id="PR00173">
    <property type="entry name" value="EDTRNSPORT"/>
</dbReference>
<evidence type="ECO:0000256" key="3">
    <source>
        <dbReference type="ARBA" id="ARBA00022475"/>
    </source>
</evidence>
<keyword evidence="3" id="KW-1003">Cell membrane</keyword>
<name>A0ABR2VXB0_9FUNG</name>
<feature type="transmembrane region" description="Helical" evidence="8">
    <location>
        <begin position="243"/>
        <end position="262"/>
    </location>
</feature>
<reference evidence="10 11" key="1">
    <citation type="submission" date="2023-04" db="EMBL/GenBank/DDBJ databases">
        <title>Genome of Basidiobolus ranarum AG-B5.</title>
        <authorList>
            <person name="Stajich J.E."/>
            <person name="Carter-House D."/>
            <person name="Gryganskyi A."/>
        </authorList>
    </citation>
    <scope>NUCLEOTIDE SEQUENCE [LARGE SCALE GENOMIC DNA]</scope>
    <source>
        <strain evidence="10 11">AG-B5</strain>
    </source>
</reference>
<feature type="compositionally biased region" description="Basic and acidic residues" evidence="9">
    <location>
        <begin position="476"/>
        <end position="489"/>
    </location>
</feature>
<keyword evidence="2 8" id="KW-0813">Transport</keyword>
<dbReference type="PANTHER" id="PTHR42865:SF7">
    <property type="entry name" value="PROTON_GLUTAMATE-ASPARTATE SYMPORTER"/>
    <property type="match status" value="1"/>
</dbReference>
<keyword evidence="11" id="KW-1185">Reference proteome</keyword>
<dbReference type="EMBL" id="JASJQH010007445">
    <property type="protein sequence ID" value="KAK9708964.1"/>
    <property type="molecule type" value="Genomic_DNA"/>
</dbReference>
<evidence type="ECO:0000256" key="6">
    <source>
        <dbReference type="ARBA" id="ARBA00022989"/>
    </source>
</evidence>
<dbReference type="InterPro" id="IPR001991">
    <property type="entry name" value="Na-dicarboxylate_symporter"/>
</dbReference>
<feature type="transmembrane region" description="Helical" evidence="8">
    <location>
        <begin position="164"/>
        <end position="180"/>
    </location>
</feature>
<dbReference type="Pfam" id="PF00375">
    <property type="entry name" value="SDF"/>
    <property type="match status" value="1"/>
</dbReference>
<evidence type="ECO:0000313" key="10">
    <source>
        <dbReference type="EMBL" id="KAK9708964.1"/>
    </source>
</evidence>
<dbReference type="Gene3D" id="1.10.3860.10">
    <property type="entry name" value="Sodium:dicarboxylate symporter"/>
    <property type="match status" value="1"/>
</dbReference>
<feature type="region of interest" description="Disordered" evidence="9">
    <location>
        <begin position="465"/>
        <end position="489"/>
    </location>
</feature>
<evidence type="ECO:0000256" key="5">
    <source>
        <dbReference type="ARBA" id="ARBA00022847"/>
    </source>
</evidence>
<comment type="caution">
    <text evidence="10">The sequence shown here is derived from an EMBL/GenBank/DDBJ whole genome shotgun (WGS) entry which is preliminary data.</text>
</comment>
<protein>
    <recommendedName>
        <fullName evidence="8">Amino acid transporter</fullName>
    </recommendedName>
</protein>
<keyword evidence="6 8" id="KW-1133">Transmembrane helix</keyword>
<comment type="similarity">
    <text evidence="8">Belongs to the dicarboxylate/amino acid:cation symporter (DAACS) (TC 2.A.23) family.</text>
</comment>
<evidence type="ECO:0000256" key="8">
    <source>
        <dbReference type="RuleBase" id="RU361216"/>
    </source>
</evidence>
<dbReference type="InterPro" id="IPR036458">
    <property type="entry name" value="Na:dicarbo_symporter_sf"/>
</dbReference>
<dbReference type="PROSITE" id="PS00714">
    <property type="entry name" value="NA_DICARBOXYL_SYMP_2"/>
    <property type="match status" value="1"/>
</dbReference>
<organism evidence="10 11">
    <name type="scientific">Basidiobolus ranarum</name>
    <dbReference type="NCBI Taxonomy" id="34480"/>
    <lineage>
        <taxon>Eukaryota</taxon>
        <taxon>Fungi</taxon>
        <taxon>Fungi incertae sedis</taxon>
        <taxon>Zoopagomycota</taxon>
        <taxon>Entomophthoromycotina</taxon>
        <taxon>Basidiobolomycetes</taxon>
        <taxon>Basidiobolales</taxon>
        <taxon>Basidiobolaceae</taxon>
        <taxon>Basidiobolus</taxon>
    </lineage>
</organism>
<feature type="transmembrane region" description="Helical" evidence="8">
    <location>
        <begin position="96"/>
        <end position="118"/>
    </location>
</feature>
<sequence length="489" mass="53600">MKRMEIKNFSPVRFLRYGWRFIRKINITIWILLALLLGILCGYLAPSFSSHLGPISNVFIYMVKCLVVPLIFSTLTVGIAGHGADLKTIGVMAVKALVYFEIATTIALIVGLVAVNIAKPGDGIDLKSINKNSTTGIPAESITWEKELYNIVPESFFKAAAENSILQIVFCSIMFALGMLKVNNERYTKPVLLFLEGISHIMFKVTFLVMNFAPIGVFASMAVTISQSGLGILWNLGKLIATLYVALLVFMLITFLPLLLLLRVPIQEFLRAIARPTLITFSTSSSEAALPLAMETMEKFGVPKEIVAFVIPTGYSFNLDGSTLYLSVASIFVAQAANRELTIGDQLVMMLTLMLTSKGVAAVPRGSLVVLAAALASFNLPAEAISVLLGVDQLMNMARASVNIIGNCLSCVVVAKWEGKFRQDETTSVVTTTIYKDNVDEETNGETIHDIERNSYKLDDHHLPINTSNPHGQHSNHTDRNPKDHIISI</sequence>
<dbReference type="PANTHER" id="PTHR42865">
    <property type="entry name" value="PROTON/GLUTAMATE-ASPARTATE SYMPORTER"/>
    <property type="match status" value="1"/>
</dbReference>
<feature type="transmembrane region" description="Helical" evidence="8">
    <location>
        <begin position="58"/>
        <end position="84"/>
    </location>
</feature>
<evidence type="ECO:0000256" key="4">
    <source>
        <dbReference type="ARBA" id="ARBA00022692"/>
    </source>
</evidence>
<evidence type="ECO:0000256" key="1">
    <source>
        <dbReference type="ARBA" id="ARBA00004651"/>
    </source>
</evidence>
<dbReference type="SUPFAM" id="SSF118215">
    <property type="entry name" value="Proton glutamate symport protein"/>
    <property type="match status" value="1"/>
</dbReference>
<keyword evidence="5 8" id="KW-0769">Symport</keyword>
<evidence type="ECO:0000313" key="11">
    <source>
        <dbReference type="Proteomes" id="UP001479436"/>
    </source>
</evidence>
<comment type="subcellular location">
    <subcellularLocation>
        <location evidence="1">Cell membrane</location>
        <topology evidence="1">Multi-pass membrane protein</topology>
    </subcellularLocation>
    <subcellularLocation>
        <location evidence="8">Membrane</location>
        <topology evidence="8">Multi-pass membrane protein</topology>
    </subcellularLocation>
</comment>
<feature type="transmembrane region" description="Helical" evidence="8">
    <location>
        <begin position="201"/>
        <end position="223"/>
    </location>
</feature>
<feature type="transmembrane region" description="Helical" evidence="8">
    <location>
        <begin position="21"/>
        <end position="46"/>
    </location>
</feature>
<proteinExistence type="inferred from homology"/>
<evidence type="ECO:0000256" key="9">
    <source>
        <dbReference type="SAM" id="MobiDB-lite"/>
    </source>
</evidence>